<dbReference type="EMBL" id="JANAVB010031415">
    <property type="protein sequence ID" value="KAJ6812130.1"/>
    <property type="molecule type" value="Genomic_DNA"/>
</dbReference>
<comment type="caution">
    <text evidence="1">The sequence shown here is derived from an EMBL/GenBank/DDBJ whole genome shotgun (WGS) entry which is preliminary data.</text>
</comment>
<evidence type="ECO:0000313" key="1">
    <source>
        <dbReference type="EMBL" id="KAJ6812130.1"/>
    </source>
</evidence>
<dbReference type="EMBL" id="JANAVB010010791">
    <property type="protein sequence ID" value="KAJ6838472.1"/>
    <property type="molecule type" value="Genomic_DNA"/>
</dbReference>
<protein>
    <submittedName>
        <fullName evidence="1">Cytochrome P450 94B3</fullName>
    </submittedName>
</protein>
<reference evidence="1" key="2">
    <citation type="submission" date="2023-04" db="EMBL/GenBank/DDBJ databases">
        <authorList>
            <person name="Bruccoleri R.E."/>
            <person name="Oakeley E.J."/>
            <person name="Faust A.-M."/>
            <person name="Dessus-Babus S."/>
            <person name="Altorfer M."/>
            <person name="Burckhardt D."/>
            <person name="Oertli M."/>
            <person name="Naumann U."/>
            <person name="Petersen F."/>
            <person name="Wong J."/>
        </authorList>
    </citation>
    <scope>NUCLEOTIDE SEQUENCE</scope>
    <source>
        <strain evidence="1">GSM-AAB239-AS_SAM_17_03QT</strain>
        <tissue evidence="1">Leaf</tissue>
    </source>
</reference>
<sequence length="85" mass="8807">MAKSWTMAIDSVSRSSDPIPSSFLIFQKPGRAYRNLSALKFAASLKASAKLDGSFLDVAAAGAALSSARQAGSSPKATLQMLSKA</sequence>
<proteinExistence type="predicted"/>
<gene>
    <name evidence="1" type="ORF">M6B38_151930</name>
    <name evidence="2" type="ORF">M6B38_320955</name>
</gene>
<accession>A0AAX6F6T0</accession>
<name>A0AAX6F6T0_IRIPA</name>
<organism evidence="1 3">
    <name type="scientific">Iris pallida</name>
    <name type="common">Sweet iris</name>
    <dbReference type="NCBI Taxonomy" id="29817"/>
    <lineage>
        <taxon>Eukaryota</taxon>
        <taxon>Viridiplantae</taxon>
        <taxon>Streptophyta</taxon>
        <taxon>Embryophyta</taxon>
        <taxon>Tracheophyta</taxon>
        <taxon>Spermatophyta</taxon>
        <taxon>Magnoliopsida</taxon>
        <taxon>Liliopsida</taxon>
        <taxon>Asparagales</taxon>
        <taxon>Iridaceae</taxon>
        <taxon>Iridoideae</taxon>
        <taxon>Irideae</taxon>
        <taxon>Iris</taxon>
    </lineage>
</organism>
<keyword evidence="3" id="KW-1185">Reference proteome</keyword>
<reference evidence="1" key="1">
    <citation type="journal article" date="2023" name="GigaByte">
        <title>Genome assembly of the bearded iris, Iris pallida Lam.</title>
        <authorList>
            <person name="Bruccoleri R.E."/>
            <person name="Oakeley E.J."/>
            <person name="Faust A.M.E."/>
            <person name="Altorfer M."/>
            <person name="Dessus-Babus S."/>
            <person name="Burckhardt D."/>
            <person name="Oertli M."/>
            <person name="Naumann U."/>
            <person name="Petersen F."/>
            <person name="Wong J."/>
        </authorList>
    </citation>
    <scope>NUCLEOTIDE SEQUENCE</scope>
    <source>
        <strain evidence="1">GSM-AAB239-AS_SAM_17_03QT</strain>
    </source>
</reference>
<evidence type="ECO:0000313" key="2">
    <source>
        <dbReference type="EMBL" id="KAJ6838472.1"/>
    </source>
</evidence>
<evidence type="ECO:0000313" key="3">
    <source>
        <dbReference type="Proteomes" id="UP001140949"/>
    </source>
</evidence>
<dbReference type="Proteomes" id="UP001140949">
    <property type="component" value="Unassembled WGS sequence"/>
</dbReference>
<dbReference type="AlphaFoldDB" id="A0AAX6F6T0"/>